<dbReference type="PANTHER" id="PTHR20898:SF0">
    <property type="entry name" value="DAEDALUS ON 3-RELATED"/>
    <property type="match status" value="1"/>
</dbReference>
<proteinExistence type="predicted"/>
<dbReference type="InterPro" id="IPR010512">
    <property type="entry name" value="DUF1091"/>
</dbReference>
<sequence>MVCVDQPYTRSILHHCKTVLRRNLPTMLNLSITIPEIITKCYVSLMIEYKFNQYQPFLFDASVEGCQFLRSTPVDPLSKYLFNIFQETLPMVVRPCPQGNETYDILWTMDERLSPQSVPAGDYRMTAHWQTYDNETIIKVQIYCSVRRKGIFRSMIEW</sequence>
<accession>A0A182PD41</accession>
<protein>
    <submittedName>
        <fullName evidence="1">Uncharacterized protein</fullName>
    </submittedName>
</protein>
<keyword evidence="2" id="KW-1185">Reference proteome</keyword>
<evidence type="ECO:0000313" key="1">
    <source>
        <dbReference type="EnsemblMetazoa" id="AEPI004846-PA"/>
    </source>
</evidence>
<evidence type="ECO:0000313" key="2">
    <source>
        <dbReference type="Proteomes" id="UP000075885"/>
    </source>
</evidence>
<dbReference type="Proteomes" id="UP000075885">
    <property type="component" value="Unassembled WGS sequence"/>
</dbReference>
<name>A0A182PD41_9DIPT</name>
<dbReference type="Pfam" id="PF06477">
    <property type="entry name" value="DUF1091"/>
    <property type="match status" value="1"/>
</dbReference>
<reference evidence="1" key="2">
    <citation type="submission" date="2020-05" db="UniProtKB">
        <authorList>
            <consortium name="EnsemblMetazoa"/>
        </authorList>
    </citation>
    <scope>IDENTIFICATION</scope>
    <source>
        <strain evidence="1">Epiroticus2</strain>
    </source>
</reference>
<organism evidence="1 2">
    <name type="scientific">Anopheles epiroticus</name>
    <dbReference type="NCBI Taxonomy" id="199890"/>
    <lineage>
        <taxon>Eukaryota</taxon>
        <taxon>Metazoa</taxon>
        <taxon>Ecdysozoa</taxon>
        <taxon>Arthropoda</taxon>
        <taxon>Hexapoda</taxon>
        <taxon>Insecta</taxon>
        <taxon>Pterygota</taxon>
        <taxon>Neoptera</taxon>
        <taxon>Endopterygota</taxon>
        <taxon>Diptera</taxon>
        <taxon>Nematocera</taxon>
        <taxon>Culicoidea</taxon>
        <taxon>Culicidae</taxon>
        <taxon>Anophelinae</taxon>
        <taxon>Anopheles</taxon>
    </lineage>
</organism>
<dbReference type="EnsemblMetazoa" id="AEPI004846-RA">
    <property type="protein sequence ID" value="AEPI004846-PA"/>
    <property type="gene ID" value="AEPI004846"/>
</dbReference>
<dbReference type="AlphaFoldDB" id="A0A182PD41"/>
<dbReference type="PANTHER" id="PTHR20898">
    <property type="entry name" value="DAEDALUS ON 3-RELATED-RELATED"/>
    <property type="match status" value="1"/>
</dbReference>
<reference evidence="2" key="1">
    <citation type="submission" date="2013-03" db="EMBL/GenBank/DDBJ databases">
        <title>The Genome Sequence of Anopheles epiroticus epiroticus2.</title>
        <authorList>
            <consortium name="The Broad Institute Genomics Platform"/>
            <person name="Neafsey D.E."/>
            <person name="Howell P."/>
            <person name="Walker B."/>
            <person name="Young S.K."/>
            <person name="Zeng Q."/>
            <person name="Gargeya S."/>
            <person name="Fitzgerald M."/>
            <person name="Haas B."/>
            <person name="Abouelleil A."/>
            <person name="Allen A.W."/>
            <person name="Alvarado L."/>
            <person name="Arachchi H.M."/>
            <person name="Berlin A.M."/>
            <person name="Chapman S.B."/>
            <person name="Gainer-Dewar J."/>
            <person name="Goldberg J."/>
            <person name="Griggs A."/>
            <person name="Gujja S."/>
            <person name="Hansen M."/>
            <person name="Howarth C."/>
            <person name="Imamovic A."/>
            <person name="Ireland A."/>
            <person name="Larimer J."/>
            <person name="McCowan C."/>
            <person name="Murphy C."/>
            <person name="Pearson M."/>
            <person name="Poon T.W."/>
            <person name="Priest M."/>
            <person name="Roberts A."/>
            <person name="Saif S."/>
            <person name="Shea T."/>
            <person name="Sisk P."/>
            <person name="Sykes S."/>
            <person name="Wortman J."/>
            <person name="Nusbaum C."/>
            <person name="Birren B."/>
        </authorList>
    </citation>
    <scope>NUCLEOTIDE SEQUENCE [LARGE SCALE GENOMIC DNA]</scope>
    <source>
        <strain evidence="2">Epiroticus2</strain>
    </source>
</reference>
<dbReference type="VEuPathDB" id="VectorBase:AEPI004846"/>